<reference evidence="1 2" key="1">
    <citation type="journal article" date="2021" name="Elife">
        <title>Chloroplast acquisition without the gene transfer in kleptoplastic sea slugs, Plakobranchus ocellatus.</title>
        <authorList>
            <person name="Maeda T."/>
            <person name="Takahashi S."/>
            <person name="Yoshida T."/>
            <person name="Shimamura S."/>
            <person name="Takaki Y."/>
            <person name="Nagai Y."/>
            <person name="Toyoda A."/>
            <person name="Suzuki Y."/>
            <person name="Arimoto A."/>
            <person name="Ishii H."/>
            <person name="Satoh N."/>
            <person name="Nishiyama T."/>
            <person name="Hasebe M."/>
            <person name="Maruyama T."/>
            <person name="Minagawa J."/>
            <person name="Obokata J."/>
            <person name="Shigenobu S."/>
        </authorList>
    </citation>
    <scope>NUCLEOTIDE SEQUENCE [LARGE SCALE GENOMIC DNA]</scope>
</reference>
<dbReference type="Gene3D" id="3.60.10.10">
    <property type="entry name" value="Endonuclease/exonuclease/phosphatase"/>
    <property type="match status" value="1"/>
</dbReference>
<dbReference type="AlphaFoldDB" id="A0AAV4ELH4"/>
<gene>
    <name evidence="1" type="ORF">ElyMa_001847600</name>
</gene>
<keyword evidence="2" id="KW-1185">Reference proteome</keyword>
<keyword evidence="1" id="KW-0540">Nuclease</keyword>
<protein>
    <submittedName>
        <fullName evidence="1">Endonuclease-reverse transcriptase</fullName>
    </submittedName>
</protein>
<sequence>MFQNYPRRLFTWTSPDGNTKNQIDYVLIQQRWKSAISNVGSVPSADCNSDHEMLKATFKIRLRTMKKFQMPIRYDTSNISKEYCIEVSNKFEALNATTEEMRPEELANKAKEIFTEASKHPKTKQQKK</sequence>
<dbReference type="GO" id="GO:0004519">
    <property type="term" value="F:endonuclease activity"/>
    <property type="evidence" value="ECO:0007669"/>
    <property type="project" value="UniProtKB-KW"/>
</dbReference>
<accession>A0AAV4ELH4</accession>
<dbReference type="Proteomes" id="UP000762676">
    <property type="component" value="Unassembled WGS sequence"/>
</dbReference>
<dbReference type="SUPFAM" id="SSF56219">
    <property type="entry name" value="DNase I-like"/>
    <property type="match status" value="1"/>
</dbReference>
<keyword evidence="1" id="KW-0255">Endonuclease</keyword>
<organism evidence="1 2">
    <name type="scientific">Elysia marginata</name>
    <dbReference type="NCBI Taxonomy" id="1093978"/>
    <lineage>
        <taxon>Eukaryota</taxon>
        <taxon>Metazoa</taxon>
        <taxon>Spiralia</taxon>
        <taxon>Lophotrochozoa</taxon>
        <taxon>Mollusca</taxon>
        <taxon>Gastropoda</taxon>
        <taxon>Heterobranchia</taxon>
        <taxon>Euthyneura</taxon>
        <taxon>Panpulmonata</taxon>
        <taxon>Sacoglossa</taxon>
        <taxon>Placobranchoidea</taxon>
        <taxon>Plakobranchidae</taxon>
        <taxon>Elysia</taxon>
    </lineage>
</organism>
<proteinExistence type="predicted"/>
<evidence type="ECO:0000313" key="1">
    <source>
        <dbReference type="EMBL" id="GFR61455.1"/>
    </source>
</evidence>
<keyword evidence="1" id="KW-0378">Hydrolase</keyword>
<comment type="caution">
    <text evidence="1">The sequence shown here is derived from an EMBL/GenBank/DDBJ whole genome shotgun (WGS) entry which is preliminary data.</text>
</comment>
<name>A0AAV4ELH4_9GAST</name>
<dbReference type="EMBL" id="BMAT01003738">
    <property type="protein sequence ID" value="GFR61455.1"/>
    <property type="molecule type" value="Genomic_DNA"/>
</dbReference>
<evidence type="ECO:0000313" key="2">
    <source>
        <dbReference type="Proteomes" id="UP000762676"/>
    </source>
</evidence>
<dbReference type="InterPro" id="IPR036691">
    <property type="entry name" value="Endo/exonu/phosph_ase_sf"/>
</dbReference>